<comment type="subcellular location">
    <subcellularLocation>
        <location evidence="1">Membrane</location>
        <topology evidence="1">Multi-pass membrane protein</topology>
    </subcellularLocation>
</comment>
<protein>
    <recommendedName>
        <fullName evidence="8">DoxX family protein</fullName>
    </recommendedName>
</protein>
<feature type="transmembrane region" description="Helical" evidence="5">
    <location>
        <begin position="28"/>
        <end position="48"/>
    </location>
</feature>
<comment type="caution">
    <text evidence="6">The sequence shown here is derived from an EMBL/GenBank/DDBJ whole genome shotgun (WGS) entry which is preliminary data.</text>
</comment>
<dbReference type="Proteomes" id="UP000681290">
    <property type="component" value="Unassembled WGS sequence"/>
</dbReference>
<evidence type="ECO:0008006" key="8">
    <source>
        <dbReference type="Google" id="ProtNLM"/>
    </source>
</evidence>
<dbReference type="InterPro" id="IPR032808">
    <property type="entry name" value="DoxX"/>
</dbReference>
<evidence type="ECO:0000313" key="7">
    <source>
        <dbReference type="Proteomes" id="UP000681290"/>
    </source>
</evidence>
<keyword evidence="2 5" id="KW-0812">Transmembrane</keyword>
<keyword evidence="7" id="KW-1185">Reference proteome</keyword>
<reference evidence="6 7" key="1">
    <citation type="submission" date="2021-03" db="EMBL/GenBank/DDBJ databases">
        <title>Antimicrobial resistance genes in bacteria isolated from Japanese honey, and their potential for conferring macrolide and lincosamide resistance in the American foulbrood pathogen Paenibacillus larvae.</title>
        <authorList>
            <person name="Okamoto M."/>
            <person name="Kumagai M."/>
            <person name="Kanamori H."/>
            <person name="Takamatsu D."/>
        </authorList>
    </citation>
    <scope>NUCLEOTIDE SEQUENCE [LARGE SCALE GENOMIC DNA]</scope>
    <source>
        <strain evidence="6 7">J15TS10</strain>
    </source>
</reference>
<proteinExistence type="predicted"/>
<dbReference type="PANTHER" id="PTHR36974">
    <property type="entry name" value="MEMBRANE PROTEIN-RELATED"/>
    <property type="match status" value="1"/>
</dbReference>
<keyword evidence="3 5" id="KW-1133">Transmembrane helix</keyword>
<evidence type="ECO:0000256" key="5">
    <source>
        <dbReference type="SAM" id="Phobius"/>
    </source>
</evidence>
<evidence type="ECO:0000256" key="4">
    <source>
        <dbReference type="ARBA" id="ARBA00023136"/>
    </source>
</evidence>
<gene>
    <name evidence="6" type="ORF">J15TS10_23070</name>
</gene>
<dbReference type="RefSeq" id="WP_213590916.1">
    <property type="nucleotide sequence ID" value="NZ_BOSM01000003.1"/>
</dbReference>
<evidence type="ECO:0000313" key="6">
    <source>
        <dbReference type="EMBL" id="GIP58493.1"/>
    </source>
</evidence>
<dbReference type="PANTHER" id="PTHR36974:SF1">
    <property type="entry name" value="DOXX FAMILY MEMBRANE PROTEIN"/>
    <property type="match status" value="1"/>
</dbReference>
<feature type="transmembrane region" description="Helical" evidence="5">
    <location>
        <begin position="92"/>
        <end position="111"/>
    </location>
</feature>
<organism evidence="6 7">
    <name type="scientific">Paenibacillus woosongensis</name>
    <dbReference type="NCBI Taxonomy" id="307580"/>
    <lineage>
        <taxon>Bacteria</taxon>
        <taxon>Bacillati</taxon>
        <taxon>Bacillota</taxon>
        <taxon>Bacilli</taxon>
        <taxon>Bacillales</taxon>
        <taxon>Paenibacillaceae</taxon>
        <taxon>Paenibacillus</taxon>
    </lineage>
</organism>
<feature type="transmembrane region" description="Helical" evidence="5">
    <location>
        <begin position="68"/>
        <end position="86"/>
    </location>
</feature>
<keyword evidence="4 5" id="KW-0472">Membrane</keyword>
<dbReference type="EMBL" id="BOSM01000003">
    <property type="protein sequence ID" value="GIP58493.1"/>
    <property type="molecule type" value="Genomic_DNA"/>
</dbReference>
<evidence type="ECO:0000256" key="1">
    <source>
        <dbReference type="ARBA" id="ARBA00004141"/>
    </source>
</evidence>
<evidence type="ECO:0000256" key="3">
    <source>
        <dbReference type="ARBA" id="ARBA00022989"/>
    </source>
</evidence>
<dbReference type="Pfam" id="PF13564">
    <property type="entry name" value="DoxX_2"/>
    <property type="match status" value="1"/>
</dbReference>
<accession>A0ABQ4MRE7</accession>
<feature type="transmembrane region" description="Helical" evidence="5">
    <location>
        <begin position="126"/>
        <end position="147"/>
    </location>
</feature>
<name>A0ABQ4MRE7_9BACL</name>
<sequence length="149" mass="16457">MAPFIALVVSFLLFRIIGLFGWSYFDDWHASLKIAVAIMLLLTASAHWGKRRPDLIRMVPPAFPRKEWIVSVTGWLEIAGAIGILLPKFSLAASICLVVLLIAMFPANVYAAREQLTIGGKPVPKLFVRVLLQIVFITAILLASPLFGQ</sequence>
<evidence type="ECO:0000256" key="2">
    <source>
        <dbReference type="ARBA" id="ARBA00022692"/>
    </source>
</evidence>